<accession>A0ABX0ZRW2</accession>
<gene>
    <name evidence="5" type="ORF">HCN08_19385</name>
</gene>
<dbReference type="PROSITE" id="PS50088">
    <property type="entry name" value="ANK_REPEAT"/>
    <property type="match status" value="2"/>
</dbReference>
<feature type="repeat" description="ANK" evidence="3">
    <location>
        <begin position="65"/>
        <end position="97"/>
    </location>
</feature>
<comment type="caution">
    <text evidence="5">The sequence shown here is derived from an EMBL/GenBank/DDBJ whole genome shotgun (WGS) entry which is preliminary data.</text>
</comment>
<evidence type="ECO:0000313" key="5">
    <source>
        <dbReference type="EMBL" id="NJP45547.1"/>
    </source>
</evidence>
<dbReference type="RefSeq" id="WP_167984393.1">
    <property type="nucleotide sequence ID" value="NZ_JAATEJ010000015.1"/>
</dbReference>
<keyword evidence="6" id="KW-1185">Reference proteome</keyword>
<dbReference type="PANTHER" id="PTHR24171:SF8">
    <property type="entry name" value="BRCA1-ASSOCIATED RING DOMAIN PROTEIN 1"/>
    <property type="match status" value="1"/>
</dbReference>
<dbReference type="EMBL" id="JAATEJ010000015">
    <property type="protein sequence ID" value="NJP45547.1"/>
    <property type="molecule type" value="Genomic_DNA"/>
</dbReference>
<dbReference type="Proteomes" id="UP000734511">
    <property type="component" value="Unassembled WGS sequence"/>
</dbReference>
<evidence type="ECO:0000256" key="1">
    <source>
        <dbReference type="ARBA" id="ARBA00022737"/>
    </source>
</evidence>
<keyword evidence="1" id="KW-0677">Repeat</keyword>
<feature type="repeat" description="ANK" evidence="3">
    <location>
        <begin position="98"/>
        <end position="130"/>
    </location>
</feature>
<dbReference type="PANTHER" id="PTHR24171">
    <property type="entry name" value="ANKYRIN REPEAT DOMAIN-CONTAINING PROTEIN 39-RELATED"/>
    <property type="match status" value="1"/>
</dbReference>
<dbReference type="SUPFAM" id="SSF48403">
    <property type="entry name" value="Ankyrin repeat"/>
    <property type="match status" value="1"/>
</dbReference>
<dbReference type="SMART" id="SM00248">
    <property type="entry name" value="ANK"/>
    <property type="match status" value="2"/>
</dbReference>
<evidence type="ECO:0000256" key="4">
    <source>
        <dbReference type="SAM" id="MobiDB-lite"/>
    </source>
</evidence>
<organism evidence="5 6">
    <name type="scientific">Actinacidiphila epipremni</name>
    <dbReference type="NCBI Taxonomy" id="2053013"/>
    <lineage>
        <taxon>Bacteria</taxon>
        <taxon>Bacillati</taxon>
        <taxon>Actinomycetota</taxon>
        <taxon>Actinomycetes</taxon>
        <taxon>Kitasatosporales</taxon>
        <taxon>Streptomycetaceae</taxon>
        <taxon>Actinacidiphila</taxon>
    </lineage>
</organism>
<dbReference type="Pfam" id="PF12796">
    <property type="entry name" value="Ank_2"/>
    <property type="match status" value="1"/>
</dbReference>
<name>A0ABX0ZRW2_9ACTN</name>
<keyword evidence="2 3" id="KW-0040">ANK repeat</keyword>
<sequence>MTEPTEPTEPSAGRAPQPEAPGEPAHDPEVLQLAGQVFDLARQGDTDRLAAYVDAGVPADLTNDRGDTLLMLAAYHGNAATVRALLERGAEADRTNDRGQTPLAGAVFKGARDVIAALVDAGADPAAGTPSAIDTARMFGKADLLALFGAG</sequence>
<reference evidence="5 6" key="1">
    <citation type="submission" date="2020-03" db="EMBL/GenBank/DDBJ databases">
        <title>WGS of actinomycetes isolated from Thailand.</title>
        <authorList>
            <person name="Thawai C."/>
        </authorList>
    </citation>
    <scope>NUCLEOTIDE SEQUENCE [LARGE SCALE GENOMIC DNA]</scope>
    <source>
        <strain evidence="5 6">PRB2-1</strain>
    </source>
</reference>
<evidence type="ECO:0000313" key="6">
    <source>
        <dbReference type="Proteomes" id="UP000734511"/>
    </source>
</evidence>
<dbReference type="InterPro" id="IPR036770">
    <property type="entry name" value="Ankyrin_rpt-contain_sf"/>
</dbReference>
<dbReference type="Gene3D" id="1.25.40.20">
    <property type="entry name" value="Ankyrin repeat-containing domain"/>
    <property type="match status" value="1"/>
</dbReference>
<protein>
    <submittedName>
        <fullName evidence="5">Ankyrin repeat domain-containing protein</fullName>
    </submittedName>
</protein>
<proteinExistence type="predicted"/>
<feature type="region of interest" description="Disordered" evidence="4">
    <location>
        <begin position="1"/>
        <end position="28"/>
    </location>
</feature>
<dbReference type="InterPro" id="IPR002110">
    <property type="entry name" value="Ankyrin_rpt"/>
</dbReference>
<evidence type="ECO:0000256" key="3">
    <source>
        <dbReference type="PROSITE-ProRule" id="PRU00023"/>
    </source>
</evidence>
<evidence type="ECO:0000256" key="2">
    <source>
        <dbReference type="ARBA" id="ARBA00023043"/>
    </source>
</evidence>
<dbReference type="PROSITE" id="PS50297">
    <property type="entry name" value="ANK_REP_REGION"/>
    <property type="match status" value="2"/>
</dbReference>